<dbReference type="Pfam" id="PF01288">
    <property type="entry name" value="HPPK"/>
    <property type="match status" value="1"/>
</dbReference>
<evidence type="ECO:0000256" key="1">
    <source>
        <dbReference type="ARBA" id="ARBA00005051"/>
    </source>
</evidence>
<comment type="pathway">
    <text evidence="1">Cofactor biosynthesis; tetrahydrofolate biosynthesis; 2-amino-4-hydroxy-6-hydroxymethyl-7,8-dihydropteridine diphosphate from 7,8-dihydroneopterin triphosphate: step 4/4.</text>
</comment>
<evidence type="ECO:0000256" key="12">
    <source>
        <dbReference type="ARBA" id="ARBA00033413"/>
    </source>
</evidence>
<evidence type="ECO:0000256" key="11">
    <source>
        <dbReference type="ARBA" id="ARBA00029766"/>
    </source>
</evidence>
<dbReference type="GO" id="GO:0046656">
    <property type="term" value="P:folic acid biosynthetic process"/>
    <property type="evidence" value="ECO:0007669"/>
    <property type="project" value="UniProtKB-KW"/>
</dbReference>
<dbReference type="InterPro" id="IPR035907">
    <property type="entry name" value="Hppk_sf"/>
</dbReference>
<evidence type="ECO:0000256" key="2">
    <source>
        <dbReference type="ARBA" id="ARBA00005810"/>
    </source>
</evidence>
<sequence>MNERHKCLLCLGSNVDGIHHLKNAEQTLNQLFGPIRWGTIIETEPWGTNLSGSFFNRAASLYTSLSSEELVRRFKQIECRNGRTSDSKARGVVPLDIDLLAYDDRILKPDDLEKEYVKQALSTLR</sequence>
<dbReference type="AlphaFoldDB" id="A0AAW5N017"/>
<evidence type="ECO:0000256" key="3">
    <source>
        <dbReference type="ARBA" id="ARBA00013253"/>
    </source>
</evidence>
<dbReference type="PANTHER" id="PTHR43071:SF1">
    <property type="entry name" value="2-AMINO-4-HYDROXY-6-HYDROXYMETHYLDIHYDROPTERIDINE PYROPHOSPHOKINASE"/>
    <property type="match status" value="1"/>
</dbReference>
<keyword evidence="8" id="KW-0067">ATP-binding</keyword>
<comment type="caution">
    <text evidence="14">The sequence shown here is derived from an EMBL/GenBank/DDBJ whole genome shotgun (WGS) entry which is preliminary data.</text>
</comment>
<keyword evidence="9" id="KW-0289">Folate biosynthesis</keyword>
<dbReference type="InterPro" id="IPR000550">
    <property type="entry name" value="Hppk"/>
</dbReference>
<dbReference type="PANTHER" id="PTHR43071">
    <property type="entry name" value="2-AMINO-4-HYDROXY-6-HYDROXYMETHYLDIHYDROPTERIDINE PYROPHOSPHOKINASE"/>
    <property type="match status" value="1"/>
</dbReference>
<dbReference type="GO" id="GO:0016301">
    <property type="term" value="F:kinase activity"/>
    <property type="evidence" value="ECO:0007669"/>
    <property type="project" value="UniProtKB-KW"/>
</dbReference>
<proteinExistence type="inferred from homology"/>
<comment type="function">
    <text evidence="10">Catalyzes the transfer of pyrophosphate from adenosine triphosphate (ATP) to 6-hydroxymethyl-7,8-dihydropterin, an enzymatic step in folate biosynthesis pathway.</text>
</comment>
<name>A0AAW5N017_9BACT</name>
<reference evidence="14 15" key="1">
    <citation type="submission" date="2022-08" db="EMBL/GenBank/DDBJ databases">
        <authorList>
            <person name="Zeman M."/>
            <person name="Kubasova T."/>
        </authorList>
    </citation>
    <scope>NUCLEOTIDE SEQUENCE [LARGE SCALE GENOMIC DNA]</scope>
    <source>
        <strain evidence="14 15">ET62</strain>
    </source>
</reference>
<keyword evidence="5 14" id="KW-0808">Transferase</keyword>
<evidence type="ECO:0000256" key="6">
    <source>
        <dbReference type="ARBA" id="ARBA00022741"/>
    </source>
</evidence>
<evidence type="ECO:0000313" key="14">
    <source>
        <dbReference type="EMBL" id="MCR8873627.1"/>
    </source>
</evidence>
<keyword evidence="7" id="KW-0418">Kinase</keyword>
<dbReference type="Gene3D" id="3.30.70.560">
    <property type="entry name" value="7,8-Dihydro-6-hydroxymethylpterin-pyrophosphokinase HPPK"/>
    <property type="match status" value="1"/>
</dbReference>
<dbReference type="SUPFAM" id="SSF55083">
    <property type="entry name" value="6-hydroxymethyl-7,8-dihydropterin pyrophosphokinase, HPPK"/>
    <property type="match status" value="1"/>
</dbReference>
<comment type="similarity">
    <text evidence="2">Belongs to the HPPK family.</text>
</comment>
<evidence type="ECO:0000256" key="5">
    <source>
        <dbReference type="ARBA" id="ARBA00022679"/>
    </source>
</evidence>
<evidence type="ECO:0000256" key="10">
    <source>
        <dbReference type="ARBA" id="ARBA00029409"/>
    </source>
</evidence>
<dbReference type="GO" id="GO:0005524">
    <property type="term" value="F:ATP binding"/>
    <property type="evidence" value="ECO:0007669"/>
    <property type="project" value="UniProtKB-KW"/>
</dbReference>
<dbReference type="EMBL" id="JANRHJ010000006">
    <property type="protein sequence ID" value="MCR8873627.1"/>
    <property type="molecule type" value="Genomic_DNA"/>
</dbReference>
<evidence type="ECO:0000256" key="9">
    <source>
        <dbReference type="ARBA" id="ARBA00022909"/>
    </source>
</evidence>
<evidence type="ECO:0000256" key="7">
    <source>
        <dbReference type="ARBA" id="ARBA00022777"/>
    </source>
</evidence>
<evidence type="ECO:0000256" key="4">
    <source>
        <dbReference type="ARBA" id="ARBA00016218"/>
    </source>
</evidence>
<organism evidence="14 15">
    <name type="scientific">Phocaeicola barnesiae</name>
    <dbReference type="NCBI Taxonomy" id="376804"/>
    <lineage>
        <taxon>Bacteria</taxon>
        <taxon>Pseudomonadati</taxon>
        <taxon>Bacteroidota</taxon>
        <taxon>Bacteroidia</taxon>
        <taxon>Bacteroidales</taxon>
        <taxon>Bacteroidaceae</taxon>
        <taxon>Phocaeicola</taxon>
    </lineage>
</organism>
<feature type="domain" description="7,8-dihydro-6-hydroxymethylpterin-pyrophosphokinase" evidence="13">
    <location>
        <begin position="9"/>
        <end position="123"/>
    </location>
</feature>
<evidence type="ECO:0000259" key="13">
    <source>
        <dbReference type="Pfam" id="PF01288"/>
    </source>
</evidence>
<dbReference type="GO" id="GO:0003848">
    <property type="term" value="F:2-amino-4-hydroxy-6-hydroxymethyldihydropteridine diphosphokinase activity"/>
    <property type="evidence" value="ECO:0007669"/>
    <property type="project" value="UniProtKB-EC"/>
</dbReference>
<keyword evidence="6" id="KW-0547">Nucleotide-binding</keyword>
<protein>
    <recommendedName>
        <fullName evidence="4">2-amino-4-hydroxy-6-hydroxymethyldihydropteridine pyrophosphokinase</fullName>
        <ecNumber evidence="3">2.7.6.3</ecNumber>
    </recommendedName>
    <alternativeName>
        <fullName evidence="11">6-hydroxymethyl-7,8-dihydropterin pyrophosphokinase</fullName>
    </alternativeName>
    <alternativeName>
        <fullName evidence="12">7,8-dihydro-6-hydroxymethylpterin-pyrophosphokinase</fullName>
    </alternativeName>
</protein>
<dbReference type="NCBIfam" id="TIGR01498">
    <property type="entry name" value="folK"/>
    <property type="match status" value="1"/>
</dbReference>
<evidence type="ECO:0000256" key="8">
    <source>
        <dbReference type="ARBA" id="ARBA00022840"/>
    </source>
</evidence>
<evidence type="ECO:0000313" key="15">
    <source>
        <dbReference type="Proteomes" id="UP001204579"/>
    </source>
</evidence>
<dbReference type="GeneID" id="82442793"/>
<keyword evidence="15" id="KW-1185">Reference proteome</keyword>
<gene>
    <name evidence="14" type="primary">folK</name>
    <name evidence="14" type="ORF">NW209_06315</name>
</gene>
<dbReference type="EC" id="2.7.6.3" evidence="3"/>
<accession>A0AAW5N017</accession>
<dbReference type="Proteomes" id="UP001204579">
    <property type="component" value="Unassembled WGS sequence"/>
</dbReference>
<dbReference type="RefSeq" id="WP_018710279.1">
    <property type="nucleotide sequence ID" value="NZ_CALULB010000040.1"/>
</dbReference>